<sequence>MSAIAIVVPRGHVISSVTATVHYMKHPFEGKDKKRVKISLTHLFRLQGVEFAFVVVLIESHRFRRPLLDDPALEPPFSNLNITNTIIHTLSTLPPDYRISGDYVFAIHLSLLQNNICKDVSFLNHITDAPHLQHRFYDHCPIINREIAYHHPGNNSIRGVIFPGNSASSAGPGTLTHKINALDAFTIQVTVTFGFQHGTDGEILDYIPQLDSFFPPDELACRTVAGHGDDPPFELWYLKNQMQLSIQDPNSVNDTIVRLTGSVERQNSWYGPVVALTIEKDAFPKKYTNAPYYSSSIFVRFFQSSTGPWFMGH</sequence>
<protein>
    <submittedName>
        <fullName evidence="1">Uncharacterized protein</fullName>
    </submittedName>
</protein>
<evidence type="ECO:0000313" key="2">
    <source>
        <dbReference type="Proteomes" id="UP000812287"/>
    </source>
</evidence>
<name>A0A9P8ALH7_9AGAR</name>
<dbReference type="EMBL" id="MU250585">
    <property type="protein sequence ID" value="KAG7439729.1"/>
    <property type="molecule type" value="Genomic_DNA"/>
</dbReference>
<dbReference type="Proteomes" id="UP000812287">
    <property type="component" value="Unassembled WGS sequence"/>
</dbReference>
<gene>
    <name evidence="1" type="ORF">BT62DRAFT_1013533</name>
</gene>
<reference evidence="1" key="1">
    <citation type="submission" date="2020-11" db="EMBL/GenBank/DDBJ databases">
        <title>Adaptations for nitrogen fixation in a non-lichenized fungal sporocarp promotes dispersal by wood-feeding termites.</title>
        <authorList>
            <consortium name="DOE Joint Genome Institute"/>
            <person name="Koch R.A."/>
            <person name="Yoon G."/>
            <person name="Arayal U."/>
            <person name="Lail K."/>
            <person name="Amirebrahimi M."/>
            <person name="Labutti K."/>
            <person name="Lipzen A."/>
            <person name="Riley R."/>
            <person name="Barry K."/>
            <person name="Henrissat B."/>
            <person name="Grigoriev I.V."/>
            <person name="Herr J.R."/>
            <person name="Aime M.C."/>
        </authorList>
    </citation>
    <scope>NUCLEOTIDE SEQUENCE</scope>
    <source>
        <strain evidence="1">MCA 3950</strain>
    </source>
</reference>
<evidence type="ECO:0000313" key="1">
    <source>
        <dbReference type="EMBL" id="KAG7439729.1"/>
    </source>
</evidence>
<dbReference type="RefSeq" id="XP_043033229.1">
    <property type="nucleotide sequence ID" value="XM_043178074.1"/>
</dbReference>
<keyword evidence="2" id="KW-1185">Reference proteome</keyword>
<dbReference type="GeneID" id="66100361"/>
<proteinExistence type="predicted"/>
<dbReference type="AlphaFoldDB" id="A0A9P8ALH7"/>
<organism evidence="1 2">
    <name type="scientific">Guyanagaster necrorhizus</name>
    <dbReference type="NCBI Taxonomy" id="856835"/>
    <lineage>
        <taxon>Eukaryota</taxon>
        <taxon>Fungi</taxon>
        <taxon>Dikarya</taxon>
        <taxon>Basidiomycota</taxon>
        <taxon>Agaricomycotina</taxon>
        <taxon>Agaricomycetes</taxon>
        <taxon>Agaricomycetidae</taxon>
        <taxon>Agaricales</taxon>
        <taxon>Marasmiineae</taxon>
        <taxon>Physalacriaceae</taxon>
        <taxon>Guyanagaster</taxon>
    </lineage>
</organism>
<comment type="caution">
    <text evidence="1">The sequence shown here is derived from an EMBL/GenBank/DDBJ whole genome shotgun (WGS) entry which is preliminary data.</text>
</comment>
<accession>A0A9P8ALH7</accession>